<feature type="transmembrane region" description="Helical" evidence="1">
    <location>
        <begin position="7"/>
        <end position="30"/>
    </location>
</feature>
<dbReference type="STRING" id="1291743.LOSG293_011420"/>
<proteinExistence type="predicted"/>
<evidence type="ECO:0000313" key="2">
    <source>
        <dbReference type="EMBL" id="GAK47041.1"/>
    </source>
</evidence>
<comment type="caution">
    <text evidence="2">The sequence shown here is derived from an EMBL/GenBank/DDBJ whole genome shotgun (WGS) entry which is preliminary data.</text>
</comment>
<evidence type="ECO:0000313" key="3">
    <source>
        <dbReference type="Proteomes" id="UP000028700"/>
    </source>
</evidence>
<reference evidence="2" key="1">
    <citation type="journal article" date="2014" name="Genome Announc.">
        <title>Draft Genome Sequence of Lactobacillus oryzae Strain SG293T.</title>
        <authorList>
            <person name="Tanizawa Y."/>
            <person name="Fujisawa T."/>
            <person name="Mochizuki T."/>
            <person name="Kaminuma E."/>
            <person name="Nakamura Y."/>
            <person name="Tohno M."/>
        </authorList>
    </citation>
    <scope>NUCLEOTIDE SEQUENCE [LARGE SCALE GENOMIC DNA]</scope>
    <source>
        <strain evidence="2">SG293</strain>
    </source>
</reference>
<keyword evidence="3" id="KW-1185">Reference proteome</keyword>
<evidence type="ECO:0000256" key="1">
    <source>
        <dbReference type="SAM" id="Phobius"/>
    </source>
</evidence>
<sequence>MPKWLSYTIILGVPLVIISTVLYFTYGWPINSVTTIIVWFVTWLVSMMVVTVLYMWLIIGLWRK</sequence>
<dbReference type="Proteomes" id="UP000028700">
    <property type="component" value="Unassembled WGS sequence"/>
</dbReference>
<keyword evidence="1" id="KW-0472">Membrane</keyword>
<keyword evidence="1" id="KW-1133">Transmembrane helix</keyword>
<protein>
    <submittedName>
        <fullName evidence="2">Uncharacterized protein</fullName>
    </submittedName>
</protein>
<organism evidence="2 3">
    <name type="scientific">Secundilactobacillus oryzae JCM 18671</name>
    <dbReference type="NCBI Taxonomy" id="1291743"/>
    <lineage>
        <taxon>Bacteria</taxon>
        <taxon>Bacillati</taxon>
        <taxon>Bacillota</taxon>
        <taxon>Bacilli</taxon>
        <taxon>Lactobacillales</taxon>
        <taxon>Lactobacillaceae</taxon>
        <taxon>Secundilactobacillus</taxon>
    </lineage>
</organism>
<dbReference type="AlphaFoldDB" id="A0A081BG73"/>
<name>A0A081BG73_9LACO</name>
<gene>
    <name evidence="2" type="ORF">LOSG293_011420</name>
</gene>
<feature type="transmembrane region" description="Helical" evidence="1">
    <location>
        <begin position="36"/>
        <end position="62"/>
    </location>
</feature>
<keyword evidence="1" id="KW-0812">Transmembrane</keyword>
<dbReference type="EMBL" id="BBJM01000001">
    <property type="protein sequence ID" value="GAK47041.1"/>
    <property type="molecule type" value="Genomic_DNA"/>
</dbReference>
<dbReference type="RefSeq" id="WP_034525773.1">
    <property type="nucleotide sequence ID" value="NZ_BBAZ01000002.1"/>
</dbReference>
<dbReference type="OrthoDB" id="2327643at2"/>
<accession>A0A081BG73</accession>